<proteinExistence type="predicted"/>
<evidence type="ECO:0000313" key="3">
    <source>
        <dbReference type="Proteomes" id="UP000027178"/>
    </source>
</evidence>
<protein>
    <submittedName>
        <fullName evidence="2">Uncharacterized protein</fullName>
    </submittedName>
</protein>
<dbReference type="EMBL" id="JNBY01000085">
    <property type="protein sequence ID" value="KDN85387.1"/>
    <property type="molecule type" value="Genomic_DNA"/>
</dbReference>
<dbReference type="AlphaFoldDB" id="A0A066YVW7"/>
<feature type="region of interest" description="Disordered" evidence="1">
    <location>
        <begin position="1"/>
        <end position="33"/>
    </location>
</feature>
<reference evidence="2 3" key="1">
    <citation type="submission" date="2014-05" db="EMBL/GenBank/DDBJ databases">
        <title>Draft Genome Sequence of Kitasatospora cheerisanensis KCTC 2395.</title>
        <authorList>
            <person name="Nam D.H."/>
        </authorList>
    </citation>
    <scope>NUCLEOTIDE SEQUENCE [LARGE SCALE GENOMIC DNA]</scope>
    <source>
        <strain evidence="2 3">KCTC 2395</strain>
    </source>
</reference>
<keyword evidence="3" id="KW-1185">Reference proteome</keyword>
<comment type="caution">
    <text evidence="2">The sequence shown here is derived from an EMBL/GenBank/DDBJ whole genome shotgun (WGS) entry which is preliminary data.</text>
</comment>
<dbReference type="HOGENOM" id="CLU_2682911_0_0_11"/>
<feature type="compositionally biased region" description="Basic residues" evidence="1">
    <location>
        <begin position="1"/>
        <end position="15"/>
    </location>
</feature>
<accession>A0A066YVW7</accession>
<evidence type="ECO:0000256" key="1">
    <source>
        <dbReference type="SAM" id="MobiDB-lite"/>
    </source>
</evidence>
<evidence type="ECO:0000313" key="2">
    <source>
        <dbReference type="EMBL" id="KDN85387.1"/>
    </source>
</evidence>
<name>A0A066YVW7_9ACTN</name>
<gene>
    <name evidence="2" type="ORF">KCH_29680</name>
</gene>
<dbReference type="Proteomes" id="UP000027178">
    <property type="component" value="Unassembled WGS sequence"/>
</dbReference>
<organism evidence="2 3">
    <name type="scientific">Kitasatospora cheerisanensis KCTC 2395</name>
    <dbReference type="NCBI Taxonomy" id="1348663"/>
    <lineage>
        <taxon>Bacteria</taxon>
        <taxon>Bacillati</taxon>
        <taxon>Actinomycetota</taxon>
        <taxon>Actinomycetes</taxon>
        <taxon>Kitasatosporales</taxon>
        <taxon>Streptomycetaceae</taxon>
        <taxon>Kitasatospora</taxon>
    </lineage>
</organism>
<sequence>MHVRAGGRLRARVRARAGGGAEDRDGPGGFRGPCPRVGVRVLGGAAGSMCDGGHACGPGFAREGEPRCRVRVHP</sequence>